<dbReference type="PANTHER" id="PTHR10331:SF25">
    <property type="entry name" value="T-COMPLEX PROTEIN 10A-RELATED"/>
    <property type="match status" value="1"/>
</dbReference>
<dbReference type="InterPro" id="IPR009852">
    <property type="entry name" value="CENPJ_C_dom"/>
</dbReference>
<feature type="domain" description="Centromere protein J C-terminal" evidence="3">
    <location>
        <begin position="291"/>
        <end position="323"/>
    </location>
</feature>
<dbReference type="AlphaFoldDB" id="A0A485N5Z1"/>
<dbReference type="Pfam" id="PF07202">
    <property type="entry name" value="Tcp10_C"/>
    <property type="match status" value="1"/>
</dbReference>
<evidence type="ECO:0000256" key="2">
    <source>
        <dbReference type="SAM" id="MobiDB-lite"/>
    </source>
</evidence>
<dbReference type="InterPro" id="IPR026581">
    <property type="entry name" value="TCP10L/CENPJ"/>
</dbReference>
<organism evidence="4 5">
    <name type="scientific">Lynx pardinus</name>
    <name type="common">Iberian lynx</name>
    <name type="synonym">Felis pardina</name>
    <dbReference type="NCBI Taxonomy" id="191816"/>
    <lineage>
        <taxon>Eukaryota</taxon>
        <taxon>Metazoa</taxon>
        <taxon>Chordata</taxon>
        <taxon>Craniata</taxon>
        <taxon>Vertebrata</taxon>
        <taxon>Euteleostomi</taxon>
        <taxon>Mammalia</taxon>
        <taxon>Eutheria</taxon>
        <taxon>Laurasiatheria</taxon>
        <taxon>Carnivora</taxon>
        <taxon>Feliformia</taxon>
        <taxon>Felidae</taxon>
        <taxon>Felinae</taxon>
        <taxon>Lynx</taxon>
    </lineage>
</organism>
<evidence type="ECO:0000259" key="3">
    <source>
        <dbReference type="Pfam" id="PF07202"/>
    </source>
</evidence>
<accession>A0A485N5Z1</accession>
<reference evidence="4 5" key="1">
    <citation type="submission" date="2019-01" db="EMBL/GenBank/DDBJ databases">
        <authorList>
            <person name="Alioto T."/>
            <person name="Alioto T."/>
        </authorList>
    </citation>
    <scope>NUCLEOTIDE SEQUENCE [LARGE SCALE GENOMIC DNA]</scope>
</reference>
<sequence>MCRFAPEPAHFCAPGGLPAPSVRSLLWFLPPLAQGQPSVFPAVVFPGVTAVPCRAAFHMGFVLGPQYRTLLDLRCIFFVQATRRSSRSLEKLSGRDPPLAAADVVRLQDGPAADGNAGPSSRSPERRRASWEEAPFRKLPSEDYLGTLPLRGTCRNPLSEAPRARDVGASTRLRHDFLPSSGLRSLLSSVPSTVLYPPGPAAQAPFQNLPVEPGASHVDPKIEQEEEEEERLYPDVEVGHCRCPLFPKFLCDLYPCLQTAPGAWTWRPEKYHPDGSKEAVFPDGTVKRLSDGREETVFPDGTAVSVERNGDRTIVFSNGQREIQTSCFKRREYPDGTIKIVYSTGYQETQCASGRLKLRYEAGNMVLDRSGSSLNTQRSV</sequence>
<dbReference type="Gene3D" id="2.60.450.20">
    <property type="match status" value="1"/>
</dbReference>
<dbReference type="InterPro" id="IPR047002">
    <property type="entry name" value="Tcp10_C_sf"/>
</dbReference>
<evidence type="ECO:0000313" key="5">
    <source>
        <dbReference type="Proteomes" id="UP000386466"/>
    </source>
</evidence>
<name>A0A485N5Z1_LYNPA</name>
<evidence type="ECO:0000313" key="4">
    <source>
        <dbReference type="EMBL" id="VFV25582.1"/>
    </source>
</evidence>
<keyword evidence="5" id="KW-1185">Reference proteome</keyword>
<comment type="similarity">
    <text evidence="1">Belongs to the TCP10 family.</text>
</comment>
<evidence type="ECO:0000256" key="1">
    <source>
        <dbReference type="ARBA" id="ARBA00005627"/>
    </source>
</evidence>
<feature type="region of interest" description="Disordered" evidence="2">
    <location>
        <begin position="109"/>
        <end position="133"/>
    </location>
</feature>
<gene>
    <name evidence="4" type="ORF">LYPA_23C020688</name>
</gene>
<dbReference type="PANTHER" id="PTHR10331">
    <property type="entry name" value="T COMPLEX PROTEIN 10"/>
    <property type="match status" value="1"/>
</dbReference>
<dbReference type="EMBL" id="CAAGRJ010007850">
    <property type="protein sequence ID" value="VFV25582.1"/>
    <property type="molecule type" value="Genomic_DNA"/>
</dbReference>
<dbReference type="Proteomes" id="UP000386466">
    <property type="component" value="Unassembled WGS sequence"/>
</dbReference>
<proteinExistence type="inferred from homology"/>
<feature type="compositionally biased region" description="Basic and acidic residues" evidence="2">
    <location>
        <begin position="123"/>
        <end position="133"/>
    </location>
</feature>
<protein>
    <recommendedName>
        <fullName evidence="3">Centromere protein J C-terminal domain-containing protein</fullName>
    </recommendedName>
</protein>